<evidence type="ECO:0000256" key="3">
    <source>
        <dbReference type="RuleBase" id="RU000363"/>
    </source>
</evidence>
<dbReference type="AlphaFoldDB" id="A0A0A0UWA4"/>
<evidence type="ECO:0000256" key="1">
    <source>
        <dbReference type="ARBA" id="ARBA00006484"/>
    </source>
</evidence>
<dbReference type="InterPro" id="IPR051687">
    <property type="entry name" value="Peroxisomal_Beta-Oxidation"/>
</dbReference>
<evidence type="ECO:0000313" key="5">
    <source>
        <dbReference type="EMBL" id="AIW55573.1"/>
    </source>
</evidence>
<keyword evidence="2" id="KW-0560">Oxidoreductase</keyword>
<dbReference type="InterPro" id="IPR002347">
    <property type="entry name" value="SDR_fam"/>
</dbReference>
<reference evidence="5" key="2">
    <citation type="submission" date="2017-07" db="EMBL/GenBank/DDBJ databases">
        <authorList>
            <person name="Huang T."/>
            <person name="Rudolf J.D."/>
            <person name="Yang D."/>
            <person name="Xie G."/>
            <person name="Shen B."/>
        </authorList>
    </citation>
    <scope>NUCLEOTIDE SEQUENCE</scope>
    <source>
        <strain evidence="5">CB00739</strain>
    </source>
</reference>
<dbReference type="FunFam" id="3.40.50.720:FF:000446">
    <property type="entry name" value="Short chain dehydrogenase"/>
    <property type="match status" value="1"/>
</dbReference>
<organism evidence="5">
    <name type="scientific">Streptomyces platensis</name>
    <dbReference type="NCBI Taxonomy" id="58346"/>
    <lineage>
        <taxon>Bacteria</taxon>
        <taxon>Bacillati</taxon>
        <taxon>Actinomycetota</taxon>
        <taxon>Actinomycetes</taxon>
        <taxon>Kitasatosporales</taxon>
        <taxon>Streptomycetaceae</taxon>
        <taxon>Streptomyces</taxon>
    </lineage>
</organism>
<dbReference type="InterPro" id="IPR036291">
    <property type="entry name" value="NAD(P)-bd_dom_sf"/>
</dbReference>
<dbReference type="NCBIfam" id="NF005861">
    <property type="entry name" value="PRK07791.1"/>
    <property type="match status" value="1"/>
</dbReference>
<dbReference type="PRINTS" id="PR00080">
    <property type="entry name" value="SDRFAMILY"/>
</dbReference>
<dbReference type="PANTHER" id="PTHR45024">
    <property type="entry name" value="DEHYDROGENASES, SHORT CHAIN"/>
    <property type="match status" value="1"/>
</dbReference>
<proteinExistence type="inferred from homology"/>
<dbReference type="InterPro" id="IPR057326">
    <property type="entry name" value="KR_dom"/>
</dbReference>
<evidence type="ECO:0000256" key="2">
    <source>
        <dbReference type="ARBA" id="ARBA00023002"/>
    </source>
</evidence>
<accession>A0A0A0UWA4</accession>
<feature type="domain" description="Ketoreductase" evidence="4">
    <location>
        <begin position="8"/>
        <end position="202"/>
    </location>
</feature>
<evidence type="ECO:0000259" key="4">
    <source>
        <dbReference type="SMART" id="SM00822"/>
    </source>
</evidence>
<dbReference type="PRINTS" id="PR00081">
    <property type="entry name" value="GDHRDH"/>
</dbReference>
<dbReference type="PROSITE" id="PS00061">
    <property type="entry name" value="ADH_SHORT"/>
    <property type="match status" value="1"/>
</dbReference>
<dbReference type="SUPFAM" id="SSF51735">
    <property type="entry name" value="NAD(P)-binding Rossmann-fold domains"/>
    <property type="match status" value="1"/>
</dbReference>
<name>A0A0A0UWA4_STRPT</name>
<dbReference type="GO" id="GO:0016491">
    <property type="term" value="F:oxidoreductase activity"/>
    <property type="evidence" value="ECO:0007669"/>
    <property type="project" value="UniProtKB-KW"/>
</dbReference>
<protein>
    <submittedName>
        <fullName evidence="5">PtmO7</fullName>
    </submittedName>
</protein>
<dbReference type="PANTHER" id="PTHR45024:SF2">
    <property type="entry name" value="SCP2 DOMAIN-CONTAINING PROTEIN"/>
    <property type="match status" value="1"/>
</dbReference>
<comment type="similarity">
    <text evidence="1 3">Belongs to the short-chain dehydrogenases/reductases (SDR) family.</text>
</comment>
<dbReference type="SMART" id="SM00822">
    <property type="entry name" value="PKS_KR"/>
    <property type="match status" value="1"/>
</dbReference>
<sequence length="301" mass="30916">MAKICAGRVVVITGAGNGIGRAHALAFAGAGARVVVNDLGGARDGAGQLDAAAEAVAAEIRAAGGEAVANFDDISAWDGARRLIGQAVERFGRLDTVVNNAGILRDRTLVGMTEQDWDAVVAVHLKGTVAVLHHAATHWRQRSKAGEEVAGRVINTTSTSGLYGNPGQSNYAAAKAGIAALTISAAQELGRYGVTVNAVAPAALTRMTEDLSVMPDLAAQHDLAPESVPPVVVWLGSPLSGHVTGRVVTVFGRRISVAEGWVDGPAAVGAERWEPETAGEALGELVERAAPNADAFGRRSE</sequence>
<dbReference type="Pfam" id="PF00106">
    <property type="entry name" value="adh_short"/>
    <property type="match status" value="1"/>
</dbReference>
<dbReference type="Gene3D" id="3.40.50.720">
    <property type="entry name" value="NAD(P)-binding Rossmann-like Domain"/>
    <property type="match status" value="1"/>
</dbReference>
<dbReference type="InterPro" id="IPR020904">
    <property type="entry name" value="Sc_DH/Rdtase_CS"/>
</dbReference>
<reference evidence="5" key="1">
    <citation type="journal article" date="2014" name="J. Nat. Prod.">
        <title>Strain prioritization for natural product discovery by a high-throughput real-time PCR method.</title>
        <authorList>
            <person name="Hindra"/>
            <person name="Huang T."/>
            <person name="Yang D."/>
            <person name="Rudolf J.D."/>
            <person name="Xie P."/>
            <person name="Xie G."/>
            <person name="Teng Q."/>
            <person name="Lohman J.R."/>
            <person name="Zhu X."/>
            <person name="Huang Y."/>
            <person name="Zhao L.X."/>
            <person name="Jiang Y."/>
            <person name="Duan Y."/>
            <person name="Shen B."/>
        </authorList>
    </citation>
    <scope>NUCLEOTIDE SEQUENCE</scope>
    <source>
        <strain evidence="5">CB00739</strain>
    </source>
</reference>
<dbReference type="EMBL" id="KJ189771">
    <property type="protein sequence ID" value="AIW55573.1"/>
    <property type="molecule type" value="Genomic_DNA"/>
</dbReference>